<protein>
    <recommendedName>
        <fullName evidence="9">Dof-type domain-containing protein</fullName>
    </recommendedName>
</protein>
<sequence>MDLPPEQQQDAGTDPALVLFGKQIKGSPTENTKEALSPRGVHERGTFAVSSDEEEDLNANVEEAICDDAMAIQRGTDEVHEKQNVEARDAQHTANLQEQEKKHSREREQRMQLPHVNVEGHAPAGLQTIRQQWGKRRSEENCAIPSREEKVRKPTYISQRELKLQCEKQGGKQGNRLWSRCPRCNSTDTKFCYFNNYNINQPRHFCKHCQRYWTAGGTLRNVPIGAGKRKNKQILQKEAFPSPLSCMMGSSTFSDASVMDSKEAVHASKTDSVNANVSVKLPTEVGTIQDPGCGNGKTVIGVHAVDTKLALSAHPSDPVQVISSCIQPQLSIFSGSTPLQHPHTSYLSTFQQLQAALPTISTPSCPSLANKGTKIIQTLSDSPCNRTGNILNLTHFTPPIAVESSTPNLVLHDAGETKQDPSNSAKFRQISPKSEGEQPKPVEAAHLHAGLPPLSISSAISLKASSSVPQTDSPGLKKVDSMSDEKQNLAEPANTNSTPNHGVPDAEASVPRPGAKGPGGFESGLPSFWGPQLWPYLYTCWLNNVAPRGFSHVSPILTPRGWALPFVPSTLNNISYATQPILNLGSPQSPYMSLFCPPGAISTFPIAPQIITSTTLNTSNDKPDSERPSTASMASQAKASTHTSDHEHHDGRKSNSSKSES</sequence>
<keyword evidence="2" id="KW-0863">Zinc-finger</keyword>
<evidence type="ECO:0000259" key="9">
    <source>
        <dbReference type="PROSITE" id="PS50884"/>
    </source>
</evidence>
<feature type="region of interest" description="Disordered" evidence="8">
    <location>
        <begin position="614"/>
        <end position="661"/>
    </location>
</feature>
<dbReference type="AlphaFoldDB" id="A0A8T2RXI1"/>
<dbReference type="GO" id="GO:0003677">
    <property type="term" value="F:DNA binding"/>
    <property type="evidence" value="ECO:0007669"/>
    <property type="project" value="UniProtKB-KW"/>
</dbReference>
<reference evidence="10" key="1">
    <citation type="submission" date="2021-08" db="EMBL/GenBank/DDBJ databases">
        <title>WGS assembly of Ceratopteris richardii.</title>
        <authorList>
            <person name="Marchant D.B."/>
            <person name="Chen G."/>
            <person name="Jenkins J."/>
            <person name="Shu S."/>
            <person name="Leebens-Mack J."/>
            <person name="Grimwood J."/>
            <person name="Schmutz J."/>
            <person name="Soltis P."/>
            <person name="Soltis D."/>
            <person name="Chen Z.-H."/>
        </authorList>
    </citation>
    <scope>NUCLEOTIDE SEQUENCE</scope>
    <source>
        <strain evidence="10">Whitten #5841</strain>
        <tissue evidence="10">Leaf</tissue>
    </source>
</reference>
<dbReference type="InterPro" id="IPR045174">
    <property type="entry name" value="Dof"/>
</dbReference>
<dbReference type="OrthoDB" id="10486225at2759"/>
<evidence type="ECO:0000256" key="6">
    <source>
        <dbReference type="ARBA" id="ARBA00023163"/>
    </source>
</evidence>
<dbReference type="PANTHER" id="PTHR31089:SF22">
    <property type="entry name" value="CYCLIC DOF FACTOR 4"/>
    <property type="match status" value="1"/>
</dbReference>
<dbReference type="Proteomes" id="UP000825935">
    <property type="component" value="Chromosome 24"/>
</dbReference>
<feature type="region of interest" description="Disordered" evidence="8">
    <location>
        <begin position="78"/>
        <end position="108"/>
    </location>
</feature>
<keyword evidence="3" id="KW-0862">Zinc</keyword>
<evidence type="ECO:0000256" key="3">
    <source>
        <dbReference type="ARBA" id="ARBA00022833"/>
    </source>
</evidence>
<keyword evidence="4" id="KW-0805">Transcription regulation</keyword>
<dbReference type="Pfam" id="PF02701">
    <property type="entry name" value="Zn_ribbon_Dof"/>
    <property type="match status" value="1"/>
</dbReference>
<evidence type="ECO:0000313" key="11">
    <source>
        <dbReference type="Proteomes" id="UP000825935"/>
    </source>
</evidence>
<dbReference type="PROSITE" id="PS50884">
    <property type="entry name" value="ZF_DOF_2"/>
    <property type="match status" value="1"/>
</dbReference>
<evidence type="ECO:0000256" key="8">
    <source>
        <dbReference type="SAM" id="MobiDB-lite"/>
    </source>
</evidence>
<proteinExistence type="predicted"/>
<feature type="compositionally biased region" description="Polar residues" evidence="8">
    <location>
        <begin position="628"/>
        <end position="642"/>
    </location>
</feature>
<feature type="compositionally biased region" description="Basic and acidic residues" evidence="8">
    <location>
        <begin position="475"/>
        <end position="488"/>
    </location>
</feature>
<comment type="caution">
    <text evidence="10">The sequence shown here is derived from an EMBL/GenBank/DDBJ whole genome shotgun (WGS) entry which is preliminary data.</text>
</comment>
<dbReference type="GO" id="GO:0008270">
    <property type="term" value="F:zinc ion binding"/>
    <property type="evidence" value="ECO:0007669"/>
    <property type="project" value="UniProtKB-KW"/>
</dbReference>
<feature type="region of interest" description="Disordered" evidence="8">
    <location>
        <begin position="23"/>
        <end position="56"/>
    </location>
</feature>
<dbReference type="InterPro" id="IPR003851">
    <property type="entry name" value="Znf_Dof"/>
</dbReference>
<evidence type="ECO:0000256" key="1">
    <source>
        <dbReference type="ARBA" id="ARBA00022723"/>
    </source>
</evidence>
<name>A0A8T2RXI1_CERRI</name>
<dbReference type="EMBL" id="CM035429">
    <property type="protein sequence ID" value="KAH7300287.1"/>
    <property type="molecule type" value="Genomic_DNA"/>
</dbReference>
<evidence type="ECO:0000256" key="4">
    <source>
        <dbReference type="ARBA" id="ARBA00023015"/>
    </source>
</evidence>
<keyword evidence="5" id="KW-0238">DNA-binding</keyword>
<keyword evidence="11" id="KW-1185">Reference proteome</keyword>
<keyword evidence="1" id="KW-0479">Metal-binding</keyword>
<feature type="compositionally biased region" description="Basic and acidic residues" evidence="8">
    <location>
        <begin position="643"/>
        <end position="661"/>
    </location>
</feature>
<dbReference type="PROSITE" id="PS01361">
    <property type="entry name" value="ZF_DOF_1"/>
    <property type="match status" value="1"/>
</dbReference>
<accession>A0A8T2RXI1</accession>
<evidence type="ECO:0000256" key="2">
    <source>
        <dbReference type="ARBA" id="ARBA00022771"/>
    </source>
</evidence>
<feature type="domain" description="Dof-type" evidence="9">
    <location>
        <begin position="179"/>
        <end position="233"/>
    </location>
</feature>
<gene>
    <name evidence="10" type="ORF">KP509_24G054400</name>
</gene>
<feature type="region of interest" description="Disordered" evidence="8">
    <location>
        <begin position="412"/>
        <end position="441"/>
    </location>
</feature>
<keyword evidence="6" id="KW-0804">Transcription</keyword>
<organism evidence="10 11">
    <name type="scientific">Ceratopteris richardii</name>
    <name type="common">Triangle waterfern</name>
    <dbReference type="NCBI Taxonomy" id="49495"/>
    <lineage>
        <taxon>Eukaryota</taxon>
        <taxon>Viridiplantae</taxon>
        <taxon>Streptophyta</taxon>
        <taxon>Embryophyta</taxon>
        <taxon>Tracheophyta</taxon>
        <taxon>Polypodiopsida</taxon>
        <taxon>Polypodiidae</taxon>
        <taxon>Polypodiales</taxon>
        <taxon>Pteridineae</taxon>
        <taxon>Pteridaceae</taxon>
        <taxon>Parkerioideae</taxon>
        <taxon>Ceratopteris</taxon>
    </lineage>
</organism>
<keyword evidence="7" id="KW-0539">Nucleus</keyword>
<dbReference type="GO" id="GO:0003700">
    <property type="term" value="F:DNA-binding transcription factor activity"/>
    <property type="evidence" value="ECO:0007669"/>
    <property type="project" value="InterPro"/>
</dbReference>
<evidence type="ECO:0000256" key="5">
    <source>
        <dbReference type="ARBA" id="ARBA00023125"/>
    </source>
</evidence>
<evidence type="ECO:0000313" key="10">
    <source>
        <dbReference type="EMBL" id="KAH7300287.1"/>
    </source>
</evidence>
<feature type="compositionally biased region" description="Basic and acidic residues" evidence="8">
    <location>
        <begin position="78"/>
        <end position="91"/>
    </location>
</feature>
<dbReference type="PANTHER" id="PTHR31089">
    <property type="entry name" value="CYCLIC DOF FACTOR 2"/>
    <property type="match status" value="1"/>
</dbReference>
<feature type="region of interest" description="Disordered" evidence="8">
    <location>
        <begin position="465"/>
        <end position="519"/>
    </location>
</feature>
<evidence type="ECO:0000256" key="7">
    <source>
        <dbReference type="ARBA" id="ARBA00023242"/>
    </source>
</evidence>
<feature type="compositionally biased region" description="Basic and acidic residues" evidence="8">
    <location>
        <begin position="98"/>
        <end position="108"/>
    </location>
</feature>